<accession>A0A1D2J397</accession>
<proteinExistence type="predicted"/>
<organism evidence="1 2">
    <name type="scientific">Paracoccidioides brasiliensis</name>
    <dbReference type="NCBI Taxonomy" id="121759"/>
    <lineage>
        <taxon>Eukaryota</taxon>
        <taxon>Fungi</taxon>
        <taxon>Dikarya</taxon>
        <taxon>Ascomycota</taxon>
        <taxon>Pezizomycotina</taxon>
        <taxon>Eurotiomycetes</taxon>
        <taxon>Eurotiomycetidae</taxon>
        <taxon>Onygenales</taxon>
        <taxon>Ajellomycetaceae</taxon>
        <taxon>Paracoccidioides</taxon>
    </lineage>
</organism>
<feature type="non-terminal residue" evidence="1">
    <location>
        <position position="1"/>
    </location>
</feature>
<dbReference type="EMBL" id="LZYO01000752">
    <property type="protein sequence ID" value="ODH12784.1"/>
    <property type="molecule type" value="Genomic_DNA"/>
</dbReference>
<gene>
    <name evidence="1" type="ORF">ACO22_07920</name>
</gene>
<protein>
    <submittedName>
        <fullName evidence="1">Uncharacterized protein</fullName>
    </submittedName>
</protein>
<sequence>IRIVMTDIRQFPAALNGAGTRATSVEGVKDFMNDFECDTLFSVDVDGLECGDEEWGRMSS</sequence>
<evidence type="ECO:0000313" key="1">
    <source>
        <dbReference type="EMBL" id="ODH12784.1"/>
    </source>
</evidence>
<dbReference type="AlphaFoldDB" id="A0A1D2J397"/>
<dbReference type="Proteomes" id="UP000242814">
    <property type="component" value="Unassembled WGS sequence"/>
</dbReference>
<reference evidence="1 2" key="1">
    <citation type="submission" date="2016-06" db="EMBL/GenBank/DDBJ databases">
        <authorList>
            <person name="Kjaerup R.B."/>
            <person name="Dalgaard T.S."/>
            <person name="Juul-Madsen H.R."/>
        </authorList>
    </citation>
    <scope>NUCLEOTIDE SEQUENCE [LARGE SCALE GENOMIC DNA]</scope>
    <source>
        <strain evidence="1 2">Pb300</strain>
    </source>
</reference>
<evidence type="ECO:0000313" key="2">
    <source>
        <dbReference type="Proteomes" id="UP000242814"/>
    </source>
</evidence>
<comment type="caution">
    <text evidence="1">The sequence shown here is derived from an EMBL/GenBank/DDBJ whole genome shotgun (WGS) entry which is preliminary data.</text>
</comment>
<name>A0A1D2J397_PARBR</name>